<dbReference type="Proteomes" id="UP001304300">
    <property type="component" value="Chromosome"/>
</dbReference>
<keyword evidence="4" id="KW-0997">Cell inner membrane</keyword>
<dbReference type="InterPro" id="IPR050480">
    <property type="entry name" value="CysZ-like"/>
</dbReference>
<evidence type="ECO:0000256" key="8">
    <source>
        <dbReference type="ARBA" id="ARBA00023032"/>
    </source>
</evidence>
<evidence type="ECO:0000256" key="9">
    <source>
        <dbReference type="ARBA" id="ARBA00023136"/>
    </source>
</evidence>
<evidence type="ECO:0000256" key="5">
    <source>
        <dbReference type="ARBA" id="ARBA00022605"/>
    </source>
</evidence>
<dbReference type="PANTHER" id="PTHR37468:SF1">
    <property type="entry name" value="SULFATE TRANSPORTER CYSZ"/>
    <property type="match status" value="1"/>
</dbReference>
<evidence type="ECO:0000313" key="11">
    <source>
        <dbReference type="EMBL" id="WOO42796.1"/>
    </source>
</evidence>
<evidence type="ECO:0000256" key="10">
    <source>
        <dbReference type="SAM" id="Phobius"/>
    </source>
</evidence>
<name>A0AAQ3QUU8_9BACT</name>
<dbReference type="InterPro" id="IPR059112">
    <property type="entry name" value="CysZ/EI24"/>
</dbReference>
<dbReference type="PANTHER" id="PTHR37468">
    <property type="entry name" value="SULFATE TRANSPORTER CYSZ"/>
    <property type="match status" value="1"/>
</dbReference>
<evidence type="ECO:0000256" key="6">
    <source>
        <dbReference type="ARBA" id="ARBA00022692"/>
    </source>
</evidence>
<keyword evidence="7 10" id="KW-1133">Transmembrane helix</keyword>
<dbReference type="KEGG" id="puo:RZN69_06805"/>
<dbReference type="GO" id="GO:0009675">
    <property type="term" value="F:high-affinity sulfate:proton symporter activity"/>
    <property type="evidence" value="ECO:0007669"/>
    <property type="project" value="TreeGrafter"/>
</dbReference>
<keyword evidence="2" id="KW-0813">Transport</keyword>
<dbReference type="GO" id="GO:0005886">
    <property type="term" value="C:plasma membrane"/>
    <property type="evidence" value="ECO:0007669"/>
    <property type="project" value="TreeGrafter"/>
</dbReference>
<feature type="transmembrane region" description="Helical" evidence="10">
    <location>
        <begin position="26"/>
        <end position="49"/>
    </location>
</feature>
<organism evidence="11 12">
    <name type="scientific">Rubellicoccus peritrichatus</name>
    <dbReference type="NCBI Taxonomy" id="3080537"/>
    <lineage>
        <taxon>Bacteria</taxon>
        <taxon>Pseudomonadati</taxon>
        <taxon>Verrucomicrobiota</taxon>
        <taxon>Opitutia</taxon>
        <taxon>Puniceicoccales</taxon>
        <taxon>Cerasicoccaceae</taxon>
        <taxon>Rubellicoccus</taxon>
    </lineage>
</organism>
<sequence>MSMFEDVKFSYVKAHEILWKLGYWRYLLIPIALSVVLAFVLVGFCFLFSAVLSSLAHEYLSGLFEMPEWFRIIILILIFGLGLGPCYVLFRGLVMVCYGPFLDKLSIKAEALINGKVKDFESGFFDSIKRPLQMAFYTISASIAFFFGGLALGLIPLLGMFVAGITLLVQMYLSAVPYVDPYMERSGYSARESFRLMRKHTGSVLLFGLIGLLTTAIPIVGWFIGPTYSVVAGIILGILLTEGRPEGAVADQK</sequence>
<feature type="transmembrane region" description="Helical" evidence="10">
    <location>
        <begin position="69"/>
        <end position="90"/>
    </location>
</feature>
<keyword evidence="5" id="KW-0028">Amino-acid biosynthesis</keyword>
<feature type="transmembrane region" description="Helical" evidence="10">
    <location>
        <begin position="204"/>
        <end position="224"/>
    </location>
</feature>
<dbReference type="GO" id="GO:0000103">
    <property type="term" value="P:sulfate assimilation"/>
    <property type="evidence" value="ECO:0007669"/>
    <property type="project" value="TreeGrafter"/>
</dbReference>
<accession>A0AAQ3QUU8</accession>
<proteinExistence type="predicted"/>
<feature type="transmembrane region" description="Helical" evidence="10">
    <location>
        <begin position="134"/>
        <end position="155"/>
    </location>
</feature>
<dbReference type="GO" id="GO:0019344">
    <property type="term" value="P:cysteine biosynthetic process"/>
    <property type="evidence" value="ECO:0007669"/>
    <property type="project" value="TreeGrafter"/>
</dbReference>
<keyword evidence="8" id="KW-0764">Sulfate transport</keyword>
<dbReference type="Pfam" id="PF07264">
    <property type="entry name" value="EI24"/>
    <property type="match status" value="1"/>
</dbReference>
<evidence type="ECO:0000256" key="2">
    <source>
        <dbReference type="ARBA" id="ARBA00022448"/>
    </source>
</evidence>
<dbReference type="EMBL" id="CP136920">
    <property type="protein sequence ID" value="WOO42796.1"/>
    <property type="molecule type" value="Genomic_DNA"/>
</dbReference>
<evidence type="ECO:0000313" key="12">
    <source>
        <dbReference type="Proteomes" id="UP001304300"/>
    </source>
</evidence>
<feature type="transmembrane region" description="Helical" evidence="10">
    <location>
        <begin position="161"/>
        <end position="183"/>
    </location>
</feature>
<dbReference type="AlphaFoldDB" id="A0AAQ3QUU8"/>
<keyword evidence="12" id="KW-1185">Reference proteome</keyword>
<gene>
    <name evidence="11" type="ORF">RZN69_06805</name>
</gene>
<keyword evidence="3" id="KW-1003">Cell membrane</keyword>
<comment type="subcellular location">
    <subcellularLocation>
        <location evidence="1">Membrane</location>
        <topology evidence="1">Multi-pass membrane protein</topology>
    </subcellularLocation>
</comment>
<evidence type="ECO:0000256" key="1">
    <source>
        <dbReference type="ARBA" id="ARBA00004141"/>
    </source>
</evidence>
<protein>
    <submittedName>
        <fullName evidence="11">EI24 domain-containing protein</fullName>
    </submittedName>
</protein>
<evidence type="ECO:0000256" key="7">
    <source>
        <dbReference type="ARBA" id="ARBA00022989"/>
    </source>
</evidence>
<keyword evidence="9 10" id="KW-0472">Membrane</keyword>
<dbReference type="RefSeq" id="WP_317835325.1">
    <property type="nucleotide sequence ID" value="NZ_CP136920.1"/>
</dbReference>
<evidence type="ECO:0000256" key="4">
    <source>
        <dbReference type="ARBA" id="ARBA00022519"/>
    </source>
</evidence>
<evidence type="ECO:0000256" key="3">
    <source>
        <dbReference type="ARBA" id="ARBA00022475"/>
    </source>
</evidence>
<reference evidence="11 12" key="1">
    <citation type="submission" date="2023-10" db="EMBL/GenBank/DDBJ databases">
        <title>Rubellicoccus peritrichatus gen. nov., sp. nov., isolated from an algae of coral reef tank.</title>
        <authorList>
            <person name="Luo J."/>
        </authorList>
    </citation>
    <scope>NUCLEOTIDE SEQUENCE [LARGE SCALE GENOMIC DNA]</scope>
    <source>
        <strain evidence="11 12">CR14</strain>
    </source>
</reference>
<keyword evidence="6 10" id="KW-0812">Transmembrane</keyword>